<reference evidence="8 9" key="1">
    <citation type="submission" date="2020-08" db="EMBL/GenBank/DDBJ databases">
        <authorList>
            <person name="Koutsovoulos G."/>
            <person name="Danchin GJ E."/>
        </authorList>
    </citation>
    <scope>NUCLEOTIDE SEQUENCE [LARGE SCALE GENOMIC DNA]</scope>
</reference>
<feature type="coiled-coil region" evidence="6">
    <location>
        <begin position="1"/>
        <end position="83"/>
    </location>
</feature>
<dbReference type="InterPro" id="IPR013083">
    <property type="entry name" value="Znf_RING/FYVE/PHD"/>
</dbReference>
<evidence type="ECO:0000256" key="3">
    <source>
        <dbReference type="ARBA" id="ARBA00022833"/>
    </source>
</evidence>
<evidence type="ECO:0000256" key="1">
    <source>
        <dbReference type="ARBA" id="ARBA00022723"/>
    </source>
</evidence>
<dbReference type="SMART" id="SM00064">
    <property type="entry name" value="FYVE"/>
    <property type="match status" value="1"/>
</dbReference>
<dbReference type="PROSITE" id="PS50178">
    <property type="entry name" value="ZF_FYVE"/>
    <property type="match status" value="1"/>
</dbReference>
<dbReference type="PANTHER" id="PTHR45956">
    <property type="entry name" value="RUN AND FYVE DOMAIN-CONTAINING PROTEIN 2-LIKE PROTEIN"/>
    <property type="match status" value="1"/>
</dbReference>
<dbReference type="Proteomes" id="UP000580250">
    <property type="component" value="Unassembled WGS sequence"/>
</dbReference>
<dbReference type="AlphaFoldDB" id="A0A6V7W878"/>
<comment type="caution">
    <text evidence="8">The sequence shown here is derived from an EMBL/GenBank/DDBJ whole genome shotgun (WGS) entry which is preliminary data.</text>
</comment>
<evidence type="ECO:0000313" key="9">
    <source>
        <dbReference type="Proteomes" id="UP000580250"/>
    </source>
</evidence>
<proteinExistence type="predicted"/>
<gene>
    <name evidence="8" type="ORF">MENT_LOCUS35542</name>
</gene>
<dbReference type="Pfam" id="PF01363">
    <property type="entry name" value="FYVE"/>
    <property type="match status" value="1"/>
</dbReference>
<evidence type="ECO:0000313" key="8">
    <source>
        <dbReference type="EMBL" id="CAD2183262.1"/>
    </source>
</evidence>
<dbReference type="Gene3D" id="3.30.40.10">
    <property type="entry name" value="Zinc/RING finger domain, C3HC4 (zinc finger)"/>
    <property type="match status" value="1"/>
</dbReference>
<name>A0A6V7W878_MELEN</name>
<protein>
    <recommendedName>
        <fullName evidence="7">FYVE-type domain-containing protein</fullName>
    </recommendedName>
</protein>
<dbReference type="InterPro" id="IPR000306">
    <property type="entry name" value="Znf_FYVE"/>
</dbReference>
<keyword evidence="3" id="KW-0862">Zinc</keyword>
<dbReference type="PANTHER" id="PTHR45956:SF6">
    <property type="entry name" value="RUN DOMAIN-CONTAINING PROTEIN"/>
    <property type="match status" value="1"/>
</dbReference>
<evidence type="ECO:0000256" key="6">
    <source>
        <dbReference type="SAM" id="Coils"/>
    </source>
</evidence>
<dbReference type="GO" id="GO:0008270">
    <property type="term" value="F:zinc ion binding"/>
    <property type="evidence" value="ECO:0007669"/>
    <property type="project" value="UniProtKB-KW"/>
</dbReference>
<evidence type="ECO:0000256" key="4">
    <source>
        <dbReference type="ARBA" id="ARBA00023054"/>
    </source>
</evidence>
<dbReference type="OrthoDB" id="79871at2759"/>
<evidence type="ECO:0000256" key="5">
    <source>
        <dbReference type="PROSITE-ProRule" id="PRU00091"/>
    </source>
</evidence>
<keyword evidence="4 6" id="KW-0175">Coiled coil</keyword>
<dbReference type="SUPFAM" id="SSF57903">
    <property type="entry name" value="FYVE/PHD zinc finger"/>
    <property type="match status" value="1"/>
</dbReference>
<feature type="domain" description="FYVE-type" evidence="7">
    <location>
        <begin position="95"/>
        <end position="153"/>
    </location>
</feature>
<accession>A0A6V7W878</accession>
<evidence type="ECO:0000259" key="7">
    <source>
        <dbReference type="PROSITE" id="PS50178"/>
    </source>
</evidence>
<organism evidence="8 9">
    <name type="scientific">Meloidogyne enterolobii</name>
    <name type="common">Root-knot nematode worm</name>
    <name type="synonym">Meloidogyne mayaguensis</name>
    <dbReference type="NCBI Taxonomy" id="390850"/>
    <lineage>
        <taxon>Eukaryota</taxon>
        <taxon>Metazoa</taxon>
        <taxon>Ecdysozoa</taxon>
        <taxon>Nematoda</taxon>
        <taxon>Chromadorea</taxon>
        <taxon>Rhabditida</taxon>
        <taxon>Tylenchina</taxon>
        <taxon>Tylenchomorpha</taxon>
        <taxon>Tylenchoidea</taxon>
        <taxon>Meloidogynidae</taxon>
        <taxon>Meloidogyninae</taxon>
        <taxon>Meloidogyne</taxon>
    </lineage>
</organism>
<keyword evidence="1" id="KW-0479">Metal-binding</keyword>
<keyword evidence="2 5" id="KW-0863">Zinc-finger</keyword>
<dbReference type="InterPro" id="IPR017455">
    <property type="entry name" value="Znf_FYVE-rel"/>
</dbReference>
<sequence length="168" mass="19633">MSLLKNKNEELSAERESLNSLKSECNELNAKIKALTNIENELLELKEDYRKCKQELSESKQALQEFSEALSESKLRMVELKEEIMPLSDAKWIKDKEAVQCRLCDIQFSVIQRRHHCRNCGLIFCNSCSSGRVKLPSNYHPVRVCLNCYHLLRNRQLSINSVFDRRQI</sequence>
<evidence type="ECO:0000256" key="2">
    <source>
        <dbReference type="ARBA" id="ARBA00022771"/>
    </source>
</evidence>
<dbReference type="InterPro" id="IPR047335">
    <property type="entry name" value="RUFY1-3"/>
</dbReference>
<dbReference type="InterPro" id="IPR011011">
    <property type="entry name" value="Znf_FYVE_PHD"/>
</dbReference>
<dbReference type="EMBL" id="CAJEWN010000461">
    <property type="protein sequence ID" value="CAD2183262.1"/>
    <property type="molecule type" value="Genomic_DNA"/>
</dbReference>